<sequence>MKRTGLIGIILMTMVIVAGCQKEEVPELKQETEKEEAVENELIQEENPDFIPEGIRRTKVVREGEDILEISYEPKEYESSYEYWKVRIPYGSQAVLDTEAALSFYQNFAELDFSNGQKATAAQKNSVENSQTSFTLEFCQADPENERASYQASADRKLILHIGETDENGDYYTALETDFDRIYLMKKDVIESILNVKPFDLILKISGVCPVDTVDKVMVTVDGKEQELKKEEYQEIYTDLFDVLIVKEMEVKKDNGKELLQLTFLRNVEEAEDLTITYYDYDDQYASVKVNGEEHFLVKKEDVEKLIQIIESR</sequence>
<evidence type="ECO:0000313" key="2">
    <source>
        <dbReference type="Proteomes" id="UP001523566"/>
    </source>
</evidence>
<evidence type="ECO:0008006" key="3">
    <source>
        <dbReference type="Google" id="ProtNLM"/>
    </source>
</evidence>
<gene>
    <name evidence="1" type="ORF">NK125_06805</name>
</gene>
<organism evidence="1 2">
    <name type="scientific">Aequitasia blattaphilus</name>
    <dbReference type="NCBI Taxonomy" id="2949332"/>
    <lineage>
        <taxon>Bacteria</taxon>
        <taxon>Bacillati</taxon>
        <taxon>Bacillota</taxon>
        <taxon>Clostridia</taxon>
        <taxon>Lachnospirales</taxon>
        <taxon>Lachnospiraceae</taxon>
        <taxon>Aequitasia</taxon>
    </lineage>
</organism>
<reference evidence="1 2" key="1">
    <citation type="journal article" date="2022" name="Genome Biol. Evol.">
        <title>Host diet, physiology and behaviors set the stage for Lachnospiraceae cladogenesis.</title>
        <authorList>
            <person name="Vera-Ponce De Leon A."/>
            <person name="Schneider M."/>
            <person name="Jahnes B.C."/>
            <person name="Sadowski V."/>
            <person name="Camuy-Velez L.A."/>
            <person name="Duan J."/>
            <person name="Sabree Z.L."/>
        </authorList>
    </citation>
    <scope>NUCLEOTIDE SEQUENCE [LARGE SCALE GENOMIC DNA]</scope>
    <source>
        <strain evidence="1 2">PAL113</strain>
    </source>
</reference>
<dbReference type="Proteomes" id="UP001523566">
    <property type="component" value="Unassembled WGS sequence"/>
</dbReference>
<dbReference type="PROSITE" id="PS51257">
    <property type="entry name" value="PROKAR_LIPOPROTEIN"/>
    <property type="match status" value="1"/>
</dbReference>
<evidence type="ECO:0000313" key="1">
    <source>
        <dbReference type="EMBL" id="MCP1102127.1"/>
    </source>
</evidence>
<dbReference type="RefSeq" id="WP_262065913.1">
    <property type="nucleotide sequence ID" value="NZ_JAMXOD010000008.1"/>
</dbReference>
<name>A0ABT1ECA0_9FIRM</name>
<comment type="caution">
    <text evidence="1">The sequence shown here is derived from an EMBL/GenBank/DDBJ whole genome shotgun (WGS) entry which is preliminary data.</text>
</comment>
<protein>
    <recommendedName>
        <fullName evidence="3">DUF4340 domain-containing protein</fullName>
    </recommendedName>
</protein>
<accession>A0ABT1ECA0</accession>
<proteinExistence type="predicted"/>
<keyword evidence="2" id="KW-1185">Reference proteome</keyword>
<dbReference type="EMBL" id="JAMZFW010000008">
    <property type="protein sequence ID" value="MCP1102127.1"/>
    <property type="molecule type" value="Genomic_DNA"/>
</dbReference>